<evidence type="ECO:0000313" key="3">
    <source>
        <dbReference type="Proteomes" id="UP000027195"/>
    </source>
</evidence>
<gene>
    <name evidence="2" type="ORF">BOTBODRAFT_37433</name>
</gene>
<feature type="transmembrane region" description="Helical" evidence="1">
    <location>
        <begin position="12"/>
        <end position="34"/>
    </location>
</feature>
<dbReference type="HOGENOM" id="CLU_3013889_0_0_1"/>
<dbReference type="InParanoid" id="A0A067LZZ8"/>
<evidence type="ECO:0000313" key="2">
    <source>
        <dbReference type="EMBL" id="KDQ09058.1"/>
    </source>
</evidence>
<dbReference type="EMBL" id="KL198083">
    <property type="protein sequence ID" value="KDQ09058.1"/>
    <property type="molecule type" value="Genomic_DNA"/>
</dbReference>
<protein>
    <submittedName>
        <fullName evidence="2">Uncharacterized protein</fullName>
    </submittedName>
</protein>
<keyword evidence="1" id="KW-0812">Transmembrane</keyword>
<proteinExistence type="predicted"/>
<accession>A0A067LZZ8</accession>
<reference evidence="3" key="1">
    <citation type="journal article" date="2014" name="Proc. Natl. Acad. Sci. U.S.A.">
        <title>Extensive sampling of basidiomycete genomes demonstrates inadequacy of the white-rot/brown-rot paradigm for wood decay fungi.</title>
        <authorList>
            <person name="Riley R."/>
            <person name="Salamov A.A."/>
            <person name="Brown D.W."/>
            <person name="Nagy L.G."/>
            <person name="Floudas D."/>
            <person name="Held B.W."/>
            <person name="Levasseur A."/>
            <person name="Lombard V."/>
            <person name="Morin E."/>
            <person name="Otillar R."/>
            <person name="Lindquist E.A."/>
            <person name="Sun H."/>
            <person name="LaButti K.M."/>
            <person name="Schmutz J."/>
            <person name="Jabbour D."/>
            <person name="Luo H."/>
            <person name="Baker S.E."/>
            <person name="Pisabarro A.G."/>
            <person name="Walton J.D."/>
            <person name="Blanchette R.A."/>
            <person name="Henrissat B."/>
            <person name="Martin F."/>
            <person name="Cullen D."/>
            <person name="Hibbett D.S."/>
            <person name="Grigoriev I.V."/>
        </authorList>
    </citation>
    <scope>NUCLEOTIDE SEQUENCE [LARGE SCALE GENOMIC DNA]</scope>
    <source>
        <strain evidence="3">FD-172 SS1</strain>
    </source>
</reference>
<keyword evidence="3" id="KW-1185">Reference proteome</keyword>
<dbReference type="Proteomes" id="UP000027195">
    <property type="component" value="Unassembled WGS sequence"/>
</dbReference>
<sequence length="56" mass="5986">MEKQSTTPRKCNAALLPFAAARISAFIFLLRSAISGVRAPKSKPWAYAAGEETTCG</sequence>
<keyword evidence="1" id="KW-0472">Membrane</keyword>
<evidence type="ECO:0000256" key="1">
    <source>
        <dbReference type="SAM" id="Phobius"/>
    </source>
</evidence>
<organism evidence="2 3">
    <name type="scientific">Botryobasidium botryosum (strain FD-172 SS1)</name>
    <dbReference type="NCBI Taxonomy" id="930990"/>
    <lineage>
        <taxon>Eukaryota</taxon>
        <taxon>Fungi</taxon>
        <taxon>Dikarya</taxon>
        <taxon>Basidiomycota</taxon>
        <taxon>Agaricomycotina</taxon>
        <taxon>Agaricomycetes</taxon>
        <taxon>Cantharellales</taxon>
        <taxon>Botryobasidiaceae</taxon>
        <taxon>Botryobasidium</taxon>
    </lineage>
</organism>
<name>A0A067LZZ8_BOTB1</name>
<keyword evidence="1" id="KW-1133">Transmembrane helix</keyword>
<dbReference type="AlphaFoldDB" id="A0A067LZZ8"/>